<dbReference type="Proteomes" id="UP000053660">
    <property type="component" value="Unassembled WGS sequence"/>
</dbReference>
<sequence length="470" mass="52539">DDELCDVETGSPCPIKDHEECKQQSGSDKIGVCVCTAGYYRKFPGAPCIPSNSTSASQVISSNATEESSTPPSAIKFFVDGPEAVELPTDSVSARVVLSDEEELHKPSYSYLWELLQGSGLAVASSYKRSVLELSQLKPGNLQFRVTVSNKTHSGQRKYSLKVDTRKAPNKPPKAIIRPESPVHGVEGSRLTLDAEGSVDDDKIVSYRWSQDKGPSIPLPAMNTAILTLDNMESDSVVVQFTRFEQLPQDGRLRAVFWARTHSKQENTMRHRRMISTEFLGNVVQAQRVVKILRHESSMLSDFHISVIQTLYCKLGCSGHGTCNDFTKQCECDHFWMGNLFAYLFAGLKAEDCGVLILAWSSVYFWMITSTLAALITVCILLRRRTAVWNHVSRRRFRRRKRYSALRSESDDVEKEAYRMRNGPRLAPLPIPHSSDSLDSESDELLQVSESGCSLQKRDKSSTSVEKVIS</sequence>
<keyword evidence="2" id="KW-0812">Transmembrane</keyword>
<dbReference type="InterPro" id="IPR029865">
    <property type="entry name" value="KIAA0319-like"/>
</dbReference>
<dbReference type="Pfam" id="PF22352">
    <property type="entry name" value="K319L-like_PKD"/>
    <property type="match status" value="1"/>
</dbReference>
<evidence type="ECO:0000313" key="3">
    <source>
        <dbReference type="EMBL" id="KHJ88376.1"/>
    </source>
</evidence>
<dbReference type="GO" id="GO:0001764">
    <property type="term" value="P:neuron migration"/>
    <property type="evidence" value="ECO:0007669"/>
    <property type="project" value="TreeGrafter"/>
</dbReference>
<feature type="transmembrane region" description="Helical" evidence="2">
    <location>
        <begin position="363"/>
        <end position="382"/>
    </location>
</feature>
<proteinExistence type="predicted"/>
<organism evidence="3 4">
    <name type="scientific">Oesophagostomum dentatum</name>
    <name type="common">Nodular worm</name>
    <dbReference type="NCBI Taxonomy" id="61180"/>
    <lineage>
        <taxon>Eukaryota</taxon>
        <taxon>Metazoa</taxon>
        <taxon>Ecdysozoa</taxon>
        <taxon>Nematoda</taxon>
        <taxon>Chromadorea</taxon>
        <taxon>Rhabditida</taxon>
        <taxon>Rhabditina</taxon>
        <taxon>Rhabditomorpha</taxon>
        <taxon>Strongyloidea</taxon>
        <taxon>Strongylidae</taxon>
        <taxon>Oesophagostomum</taxon>
    </lineage>
</organism>
<evidence type="ECO:0000256" key="2">
    <source>
        <dbReference type="SAM" id="Phobius"/>
    </source>
</evidence>
<name>A0A0B1SWT0_OESDE</name>
<accession>A0A0B1SWT0</accession>
<reference evidence="3 4" key="1">
    <citation type="submission" date="2014-03" db="EMBL/GenBank/DDBJ databases">
        <title>Draft genome of the hookworm Oesophagostomum dentatum.</title>
        <authorList>
            <person name="Mitreva M."/>
        </authorList>
    </citation>
    <scope>NUCLEOTIDE SEQUENCE [LARGE SCALE GENOMIC DNA]</scope>
    <source>
        <strain evidence="3 4">OD-Hann</strain>
    </source>
</reference>
<evidence type="ECO:0000256" key="1">
    <source>
        <dbReference type="SAM" id="MobiDB-lite"/>
    </source>
</evidence>
<keyword evidence="4" id="KW-1185">Reference proteome</keyword>
<protein>
    <submittedName>
        <fullName evidence="3">EGF-like domain protein</fullName>
    </submittedName>
</protein>
<dbReference type="AlphaFoldDB" id="A0A0B1SWT0"/>
<dbReference type="PANTHER" id="PTHR46182:SF2">
    <property type="entry name" value="FI19480P1"/>
    <property type="match status" value="1"/>
</dbReference>
<gene>
    <name evidence="3" type="ORF">OESDEN_11830</name>
</gene>
<dbReference type="Gene3D" id="2.60.40.10">
    <property type="entry name" value="Immunoglobulins"/>
    <property type="match status" value="2"/>
</dbReference>
<feature type="non-terminal residue" evidence="3">
    <location>
        <position position="1"/>
    </location>
</feature>
<dbReference type="PANTHER" id="PTHR46182">
    <property type="entry name" value="FI19480P1"/>
    <property type="match status" value="1"/>
</dbReference>
<dbReference type="GO" id="GO:0031410">
    <property type="term" value="C:cytoplasmic vesicle"/>
    <property type="evidence" value="ECO:0007669"/>
    <property type="project" value="TreeGrafter"/>
</dbReference>
<dbReference type="InterPro" id="IPR013783">
    <property type="entry name" value="Ig-like_fold"/>
</dbReference>
<feature type="region of interest" description="Disordered" evidence="1">
    <location>
        <begin position="421"/>
        <end position="470"/>
    </location>
</feature>
<evidence type="ECO:0000313" key="4">
    <source>
        <dbReference type="Proteomes" id="UP000053660"/>
    </source>
</evidence>
<dbReference type="OrthoDB" id="536372at2759"/>
<keyword evidence="2" id="KW-1133">Transmembrane helix</keyword>
<dbReference type="GO" id="GO:0016020">
    <property type="term" value="C:membrane"/>
    <property type="evidence" value="ECO:0007669"/>
    <property type="project" value="TreeGrafter"/>
</dbReference>
<keyword evidence="2" id="KW-0472">Membrane</keyword>
<dbReference type="EMBL" id="KN555951">
    <property type="protein sequence ID" value="KHJ88376.1"/>
    <property type="molecule type" value="Genomic_DNA"/>
</dbReference>